<dbReference type="EMBL" id="SMKQ01000062">
    <property type="protein sequence ID" value="TDD46376.1"/>
    <property type="molecule type" value="Genomic_DNA"/>
</dbReference>
<evidence type="ECO:0000313" key="3">
    <source>
        <dbReference type="Proteomes" id="UP000295302"/>
    </source>
</evidence>
<evidence type="ECO:0000256" key="1">
    <source>
        <dbReference type="SAM" id="MobiDB-lite"/>
    </source>
</evidence>
<protein>
    <submittedName>
        <fullName evidence="2">Uncharacterized protein</fullName>
    </submittedName>
</protein>
<dbReference type="Proteomes" id="UP000295302">
    <property type="component" value="Unassembled WGS sequence"/>
</dbReference>
<sequence length="185" mass="19716">MGRLLPESYGPAGVFEAGAFEAGVFEAGVFEADVFEAGVGVVPQPGALPVQDVGPLAPVLQAAAAAGRTRSPVAVSVTRRPPGAIRRSASIRCRSRLRCRSATGSAGMPAYATMTAIAVPTSAGDRPPERAMRRSSDGSAIGHAVKARASCVSRTASMTNMRLIMARHRTTRHRRHRRDRRRRWS</sequence>
<proteinExistence type="predicted"/>
<evidence type="ECO:0000313" key="2">
    <source>
        <dbReference type="EMBL" id="TDD46376.1"/>
    </source>
</evidence>
<reference evidence="2 3" key="1">
    <citation type="submission" date="2019-03" db="EMBL/GenBank/DDBJ databases">
        <title>Draft genome sequences of novel Actinobacteria.</title>
        <authorList>
            <person name="Sahin N."/>
            <person name="Ay H."/>
            <person name="Saygin H."/>
        </authorList>
    </citation>
    <scope>NUCLEOTIDE SEQUENCE [LARGE SCALE GENOMIC DNA]</scope>
    <source>
        <strain evidence="2 3">CH32</strain>
    </source>
</reference>
<accession>A0A4R4YMY2</accession>
<feature type="compositionally biased region" description="Basic and acidic residues" evidence="1">
    <location>
        <begin position="126"/>
        <end position="136"/>
    </location>
</feature>
<gene>
    <name evidence="2" type="ORF">E1286_21175</name>
</gene>
<dbReference type="AlphaFoldDB" id="A0A4R4YMY2"/>
<keyword evidence="3" id="KW-1185">Reference proteome</keyword>
<organism evidence="2 3">
    <name type="scientific">Nonomuraea terrae</name>
    <dbReference type="NCBI Taxonomy" id="2530383"/>
    <lineage>
        <taxon>Bacteria</taxon>
        <taxon>Bacillati</taxon>
        <taxon>Actinomycetota</taxon>
        <taxon>Actinomycetes</taxon>
        <taxon>Streptosporangiales</taxon>
        <taxon>Streptosporangiaceae</taxon>
        <taxon>Nonomuraea</taxon>
    </lineage>
</organism>
<comment type="caution">
    <text evidence="2">The sequence shown here is derived from an EMBL/GenBank/DDBJ whole genome shotgun (WGS) entry which is preliminary data.</text>
</comment>
<feature type="region of interest" description="Disordered" evidence="1">
    <location>
        <begin position="121"/>
        <end position="142"/>
    </location>
</feature>
<name>A0A4R4YMY2_9ACTN</name>